<protein>
    <submittedName>
        <fullName evidence="1">STM4015 family protein</fullName>
    </submittedName>
</protein>
<dbReference type="NCBIfam" id="NF038076">
    <property type="entry name" value="fam_STM4015"/>
    <property type="match status" value="1"/>
</dbReference>
<name>A0ABP9GWM9_9ACTN</name>
<gene>
    <name evidence="1" type="ORF">GCM10023205_16770</name>
</gene>
<dbReference type="RefSeq" id="WP_345674683.1">
    <property type="nucleotide sequence ID" value="NZ_BAABHS010000005.1"/>
</dbReference>
<dbReference type="InterPro" id="IPR047722">
    <property type="entry name" value="STM4015-like"/>
</dbReference>
<dbReference type="SUPFAM" id="SSF52047">
    <property type="entry name" value="RNI-like"/>
    <property type="match status" value="1"/>
</dbReference>
<evidence type="ECO:0000313" key="2">
    <source>
        <dbReference type="Proteomes" id="UP001500466"/>
    </source>
</evidence>
<dbReference type="InterPro" id="IPR032675">
    <property type="entry name" value="LRR_dom_sf"/>
</dbReference>
<accession>A0ABP9GWM9</accession>
<dbReference type="Proteomes" id="UP001500466">
    <property type="component" value="Unassembled WGS sequence"/>
</dbReference>
<sequence length="304" mass="33115">MTANHFQAFGGLPVEDVPGAGEPWPGTAELYAWRVRVLHDDETWSERFARFLDEVDGGAVRALLVGDWNAEYGDDSREAVAAIAAAADRLPNLAALFVGDIAYEECELSMIEHDDLTALPTAYPRLEELGVRGSWAWFAPYLRHTGLRTLTVEGCGLLDEMVRGIAAGDFPALTRVELWFGDHEHAVDAVTEVTELLRSHGLPALTHLGLRNCDRTDALAAALAVEPLTAQLRTIDLSMGTLSDAGAEALLSGQPLGHLESLDLTHHFLSTTMIKRVEAALPVGKLAKAEVDPKFEARFIEVRE</sequence>
<dbReference type="Gene3D" id="3.80.10.10">
    <property type="entry name" value="Ribonuclease Inhibitor"/>
    <property type="match status" value="1"/>
</dbReference>
<proteinExistence type="predicted"/>
<comment type="caution">
    <text evidence="1">The sequence shown here is derived from an EMBL/GenBank/DDBJ whole genome shotgun (WGS) entry which is preliminary data.</text>
</comment>
<dbReference type="EMBL" id="BAABHS010000005">
    <property type="protein sequence ID" value="GAA4955517.1"/>
    <property type="molecule type" value="Genomic_DNA"/>
</dbReference>
<keyword evidence="2" id="KW-1185">Reference proteome</keyword>
<organism evidence="1 2">
    <name type="scientific">Yinghuangia aomiensis</name>
    <dbReference type="NCBI Taxonomy" id="676205"/>
    <lineage>
        <taxon>Bacteria</taxon>
        <taxon>Bacillati</taxon>
        <taxon>Actinomycetota</taxon>
        <taxon>Actinomycetes</taxon>
        <taxon>Kitasatosporales</taxon>
        <taxon>Streptomycetaceae</taxon>
        <taxon>Yinghuangia</taxon>
    </lineage>
</organism>
<reference evidence="2" key="1">
    <citation type="journal article" date="2019" name="Int. J. Syst. Evol. Microbiol.">
        <title>The Global Catalogue of Microorganisms (GCM) 10K type strain sequencing project: providing services to taxonomists for standard genome sequencing and annotation.</title>
        <authorList>
            <consortium name="The Broad Institute Genomics Platform"/>
            <consortium name="The Broad Institute Genome Sequencing Center for Infectious Disease"/>
            <person name="Wu L."/>
            <person name="Ma J."/>
        </authorList>
    </citation>
    <scope>NUCLEOTIDE SEQUENCE [LARGE SCALE GENOMIC DNA]</scope>
    <source>
        <strain evidence="2">JCM 17986</strain>
    </source>
</reference>
<evidence type="ECO:0000313" key="1">
    <source>
        <dbReference type="EMBL" id="GAA4955517.1"/>
    </source>
</evidence>